<proteinExistence type="inferred from homology"/>
<keyword evidence="9" id="KW-0732">Signal</keyword>
<keyword evidence="11" id="KW-1185">Reference proteome</keyword>
<dbReference type="OrthoDB" id="941679at2759"/>
<evidence type="ECO:0000256" key="7">
    <source>
        <dbReference type="ARBA" id="ARBA00033417"/>
    </source>
</evidence>
<dbReference type="InterPro" id="IPR044965">
    <property type="entry name" value="Glyco_hydro_17_plant"/>
</dbReference>
<dbReference type="Proteomes" id="UP001151532">
    <property type="component" value="Chromosome 6"/>
</dbReference>
<dbReference type="EC" id="3.2.1.39" evidence="3"/>
<dbReference type="AlphaFoldDB" id="A0A9Q0T3V9"/>
<evidence type="ECO:0000256" key="8">
    <source>
        <dbReference type="RuleBase" id="RU004335"/>
    </source>
</evidence>
<evidence type="ECO:0000313" key="10">
    <source>
        <dbReference type="EMBL" id="KAJ6700052.1"/>
    </source>
</evidence>
<dbReference type="InterPro" id="IPR000490">
    <property type="entry name" value="Glyco_hydro_17"/>
</dbReference>
<comment type="catalytic activity">
    <reaction evidence="1">
        <text>Hydrolysis of (1-&gt;3)-beta-D-glucosidic linkages in (1-&gt;3)-beta-D-glucans.</text>
        <dbReference type="EC" id="3.2.1.39"/>
    </reaction>
</comment>
<dbReference type="InterPro" id="IPR017853">
    <property type="entry name" value="GH"/>
</dbReference>
<dbReference type="GO" id="GO:0005975">
    <property type="term" value="P:carbohydrate metabolic process"/>
    <property type="evidence" value="ECO:0007669"/>
    <property type="project" value="InterPro"/>
</dbReference>
<evidence type="ECO:0000256" key="1">
    <source>
        <dbReference type="ARBA" id="ARBA00000382"/>
    </source>
</evidence>
<sequence length="224" mass="24529">MAKSRASLETSSMVSIVLLAGLFMSCLHMTGAQMGACYGAYGDNLPSEQEVVDLFKQYNIKRMRTYDANPKTLEALGGSDIELMLGVPNSDLQNIASSQASADTWVQNNVLRYTNVRFRYIAVGNEVKPSDDFASALFPAMQNIQNSISAAGLGNQIKVSTVTFAAALGESYPSISWSVQCRIQLASCSYYWLAGRQPVAVSRELIPLLQFAKKTVTFLLIMHF</sequence>
<name>A0A9Q0T3V9_SALPP</name>
<feature type="chain" id="PRO_5040219537" description="glucan endo-1,3-beta-D-glucosidase" evidence="9">
    <location>
        <begin position="33"/>
        <end position="224"/>
    </location>
</feature>
<keyword evidence="5" id="KW-0326">Glycosidase</keyword>
<protein>
    <recommendedName>
        <fullName evidence="3">glucan endo-1,3-beta-D-glucosidase</fullName>
        <ecNumber evidence="3">3.2.1.39</ecNumber>
    </recommendedName>
    <alternativeName>
        <fullName evidence="6">(1-&gt;3)-beta-glucan endohydrolase</fullName>
    </alternativeName>
    <alternativeName>
        <fullName evidence="7">Beta-1,3-endoglucanase</fullName>
    </alternativeName>
</protein>
<dbReference type="GO" id="GO:0042973">
    <property type="term" value="F:glucan endo-1,3-beta-D-glucosidase activity"/>
    <property type="evidence" value="ECO:0007669"/>
    <property type="project" value="UniProtKB-EC"/>
</dbReference>
<organism evidence="10 11">
    <name type="scientific">Salix purpurea</name>
    <name type="common">Purple osier willow</name>
    <dbReference type="NCBI Taxonomy" id="77065"/>
    <lineage>
        <taxon>Eukaryota</taxon>
        <taxon>Viridiplantae</taxon>
        <taxon>Streptophyta</taxon>
        <taxon>Embryophyta</taxon>
        <taxon>Tracheophyta</taxon>
        <taxon>Spermatophyta</taxon>
        <taxon>Magnoliopsida</taxon>
        <taxon>eudicotyledons</taxon>
        <taxon>Gunneridae</taxon>
        <taxon>Pentapetalae</taxon>
        <taxon>rosids</taxon>
        <taxon>fabids</taxon>
        <taxon>Malpighiales</taxon>
        <taxon>Salicaceae</taxon>
        <taxon>Saliceae</taxon>
        <taxon>Salix</taxon>
    </lineage>
</organism>
<feature type="signal peptide" evidence="9">
    <location>
        <begin position="1"/>
        <end position="32"/>
    </location>
</feature>
<gene>
    <name evidence="10" type="ORF">OIU79_013156</name>
</gene>
<keyword evidence="4" id="KW-0378">Hydrolase</keyword>
<comment type="caution">
    <text evidence="10">The sequence shown here is derived from an EMBL/GenBank/DDBJ whole genome shotgun (WGS) entry which is preliminary data.</text>
</comment>
<comment type="similarity">
    <text evidence="2 8">Belongs to the glycosyl hydrolase 17 family.</text>
</comment>
<reference evidence="10" key="1">
    <citation type="submission" date="2022-11" db="EMBL/GenBank/DDBJ databases">
        <authorList>
            <person name="Hyden B.L."/>
            <person name="Feng K."/>
            <person name="Yates T."/>
            <person name="Jawdy S."/>
            <person name="Smart L.B."/>
            <person name="Muchero W."/>
        </authorList>
    </citation>
    <scope>NUCLEOTIDE SEQUENCE</scope>
    <source>
        <tissue evidence="10">Shoot tip</tissue>
    </source>
</reference>
<dbReference type="Pfam" id="PF00332">
    <property type="entry name" value="Glyco_hydro_17"/>
    <property type="match status" value="1"/>
</dbReference>
<evidence type="ECO:0000256" key="2">
    <source>
        <dbReference type="ARBA" id="ARBA00008773"/>
    </source>
</evidence>
<dbReference type="Gene3D" id="3.20.20.80">
    <property type="entry name" value="Glycosidases"/>
    <property type="match status" value="1"/>
</dbReference>
<evidence type="ECO:0000256" key="3">
    <source>
        <dbReference type="ARBA" id="ARBA00012780"/>
    </source>
</evidence>
<evidence type="ECO:0000256" key="5">
    <source>
        <dbReference type="ARBA" id="ARBA00023295"/>
    </source>
</evidence>
<reference evidence="10" key="2">
    <citation type="journal article" date="2023" name="Int. J. Mol. Sci.">
        <title>De Novo Assembly and Annotation of 11 Diverse Shrub Willow (Salix) Genomes Reveals Novel Gene Organization in Sex-Linked Regions.</title>
        <authorList>
            <person name="Hyden B."/>
            <person name="Feng K."/>
            <person name="Yates T.B."/>
            <person name="Jawdy S."/>
            <person name="Cereghino C."/>
            <person name="Smart L.B."/>
            <person name="Muchero W."/>
        </authorList>
    </citation>
    <scope>NUCLEOTIDE SEQUENCE</scope>
    <source>
        <tissue evidence="10">Shoot tip</tissue>
    </source>
</reference>
<evidence type="ECO:0000256" key="6">
    <source>
        <dbReference type="ARBA" id="ARBA00033335"/>
    </source>
</evidence>
<dbReference type="SUPFAM" id="SSF51445">
    <property type="entry name" value="(Trans)glycosidases"/>
    <property type="match status" value="1"/>
</dbReference>
<dbReference type="EMBL" id="JAPFFK010000017">
    <property type="protein sequence ID" value="KAJ6700052.1"/>
    <property type="molecule type" value="Genomic_DNA"/>
</dbReference>
<evidence type="ECO:0000313" key="11">
    <source>
        <dbReference type="Proteomes" id="UP001151532"/>
    </source>
</evidence>
<dbReference type="PANTHER" id="PTHR32227">
    <property type="entry name" value="GLUCAN ENDO-1,3-BETA-GLUCOSIDASE BG1-RELATED-RELATED"/>
    <property type="match status" value="1"/>
</dbReference>
<accession>A0A9Q0T3V9</accession>
<evidence type="ECO:0000256" key="9">
    <source>
        <dbReference type="SAM" id="SignalP"/>
    </source>
</evidence>
<evidence type="ECO:0000256" key="4">
    <source>
        <dbReference type="ARBA" id="ARBA00022801"/>
    </source>
</evidence>
<dbReference type="PROSITE" id="PS51257">
    <property type="entry name" value="PROKAR_LIPOPROTEIN"/>
    <property type="match status" value="1"/>
</dbReference>